<feature type="transmembrane region" description="Helical" evidence="7">
    <location>
        <begin position="408"/>
        <end position="431"/>
    </location>
</feature>
<evidence type="ECO:0000256" key="7">
    <source>
        <dbReference type="SAM" id="Phobius"/>
    </source>
</evidence>
<feature type="transmembrane region" description="Helical" evidence="7">
    <location>
        <begin position="354"/>
        <end position="387"/>
    </location>
</feature>
<evidence type="ECO:0000313" key="9">
    <source>
        <dbReference type="EMBL" id="AQS41747.1"/>
    </source>
</evidence>
<keyword evidence="6 7" id="KW-0472">Membrane</keyword>
<evidence type="ECO:0000256" key="4">
    <source>
        <dbReference type="ARBA" id="ARBA00022989"/>
    </source>
</evidence>
<accession>A0A1U9JV39</accession>
<evidence type="ECO:0000256" key="1">
    <source>
        <dbReference type="ARBA" id="ARBA00004141"/>
    </source>
</evidence>
<evidence type="ECO:0000256" key="6">
    <source>
        <dbReference type="ARBA" id="ARBA00023136"/>
    </source>
</evidence>
<protein>
    <submittedName>
        <fullName evidence="9">Nitrite extrusion protein</fullName>
    </submittedName>
</protein>
<feature type="domain" description="Major facilitator superfamily (MFS) profile" evidence="8">
    <location>
        <begin position="33"/>
        <end position="465"/>
    </location>
</feature>
<feature type="transmembrane region" description="Helical" evidence="7">
    <location>
        <begin position="294"/>
        <end position="314"/>
    </location>
</feature>
<name>A0A1U9JV39_9HYPH</name>
<evidence type="ECO:0000256" key="5">
    <source>
        <dbReference type="ARBA" id="ARBA00023063"/>
    </source>
</evidence>
<feature type="transmembrane region" description="Helical" evidence="7">
    <location>
        <begin position="216"/>
        <end position="236"/>
    </location>
</feature>
<feature type="transmembrane region" description="Helical" evidence="7">
    <location>
        <begin position="170"/>
        <end position="196"/>
    </location>
</feature>
<evidence type="ECO:0000259" key="8">
    <source>
        <dbReference type="PROSITE" id="PS50850"/>
    </source>
</evidence>
<dbReference type="Proteomes" id="UP000188912">
    <property type="component" value="Chromosome"/>
</dbReference>
<feature type="transmembrane region" description="Helical" evidence="7">
    <location>
        <begin position="127"/>
        <end position="149"/>
    </location>
</feature>
<dbReference type="SUPFAM" id="SSF103473">
    <property type="entry name" value="MFS general substrate transporter"/>
    <property type="match status" value="1"/>
</dbReference>
<keyword evidence="4 7" id="KW-1133">Transmembrane helix</keyword>
<evidence type="ECO:0000256" key="2">
    <source>
        <dbReference type="ARBA" id="ARBA00008432"/>
    </source>
</evidence>
<organism evidence="9 10">
    <name type="scientific">Candidatus Tokpelaia hoelldobleri</name>
    <dbReference type="NCBI Taxonomy" id="1902579"/>
    <lineage>
        <taxon>Bacteria</taxon>
        <taxon>Pseudomonadati</taxon>
        <taxon>Pseudomonadota</taxon>
        <taxon>Alphaproteobacteria</taxon>
        <taxon>Hyphomicrobiales</taxon>
        <taxon>Candidatus Tokpelaia</taxon>
    </lineage>
</organism>
<comment type="similarity">
    <text evidence="2">Belongs to the major facilitator superfamily. Nitrate/nitrite porter (TC 2.A.1.8) family.</text>
</comment>
<dbReference type="InterPro" id="IPR011701">
    <property type="entry name" value="MFS"/>
</dbReference>
<dbReference type="CDD" id="cd17341">
    <property type="entry name" value="MFS_NRT2_like"/>
    <property type="match status" value="1"/>
</dbReference>
<dbReference type="GO" id="GO:0015112">
    <property type="term" value="F:nitrate transmembrane transporter activity"/>
    <property type="evidence" value="ECO:0007669"/>
    <property type="project" value="InterPro"/>
</dbReference>
<dbReference type="InterPro" id="IPR020846">
    <property type="entry name" value="MFS_dom"/>
</dbReference>
<dbReference type="KEGG" id="thd:BHV28_10570"/>
<dbReference type="EMBL" id="CP017315">
    <property type="protein sequence ID" value="AQS41747.1"/>
    <property type="molecule type" value="Genomic_DNA"/>
</dbReference>
<keyword evidence="10" id="KW-1185">Reference proteome</keyword>
<dbReference type="GO" id="GO:0042128">
    <property type="term" value="P:nitrate assimilation"/>
    <property type="evidence" value="ECO:0007669"/>
    <property type="project" value="UniProtKB-KW"/>
</dbReference>
<dbReference type="PROSITE" id="PS50850">
    <property type="entry name" value="MFS"/>
    <property type="match status" value="1"/>
</dbReference>
<feature type="transmembrane region" description="Helical" evidence="7">
    <location>
        <begin position="443"/>
        <end position="461"/>
    </location>
</feature>
<keyword evidence="5" id="KW-0534">Nitrate assimilation</keyword>
<gene>
    <name evidence="9" type="ORF">BHV28_10570</name>
</gene>
<dbReference type="GO" id="GO:0016020">
    <property type="term" value="C:membrane"/>
    <property type="evidence" value="ECO:0007669"/>
    <property type="project" value="UniProtKB-SubCell"/>
</dbReference>
<reference evidence="9 10" key="2">
    <citation type="journal article" date="2016" name="Sci. Rep.">
        <title>The genome of Rhizobiales bacteria in predatory ants reveals urease gene functions but no genes for nitrogen fixation.</title>
        <authorList>
            <person name="Neuvonen M.M."/>
            <person name="Tamarit D."/>
            <person name="Naslund K."/>
            <person name="Liebig J."/>
            <person name="Feldhaar H."/>
            <person name="Moran N.A."/>
            <person name="Guy L."/>
            <person name="Andersson S.G."/>
        </authorList>
    </citation>
    <scope>NUCLEOTIDE SEQUENCE [LARGE SCALE GENOMIC DNA]</scope>
    <source>
        <strain evidence="9 10">Hsal</strain>
    </source>
</reference>
<evidence type="ECO:0000256" key="3">
    <source>
        <dbReference type="ARBA" id="ARBA00022692"/>
    </source>
</evidence>
<feature type="transmembrane region" description="Helical" evidence="7">
    <location>
        <begin position="257"/>
        <end position="282"/>
    </location>
</feature>
<dbReference type="Pfam" id="PF07690">
    <property type="entry name" value="MFS_1"/>
    <property type="match status" value="1"/>
</dbReference>
<feature type="transmembrane region" description="Helical" evidence="7">
    <location>
        <begin position="326"/>
        <end position="348"/>
    </location>
</feature>
<evidence type="ECO:0000313" key="10">
    <source>
        <dbReference type="Proteomes" id="UP000188912"/>
    </source>
</evidence>
<sequence>MARTKKYNRYVLTDWRPENEKFWQQKGRKIATRNLRVSIFALLLAFAVWQVWSVVVTRLQQAGFPYSQSQLFWLAALPGISGATLRIFYSFMVPIFGGRRWTAWTTWSLLIPAIGIGIAVQNTQTPYWVMALLALLCGFGGGNFSSSMANISFFYPRHEKGKANGLNAGLGNLGVSVVQFIVPIVIATNTFGWLGGAPLEARAANGAVSHLWLQNGAFIFVPFIIISALMAQFLMNDIADAKASFSEQAVIFKRRDTWLMCILYMGTFGSFIGYAAAFPLLISTTYPHNTLFGFASTGLVFLGPLISALARSFTGGLSDRVGGGRITIISFLLMMIALLIVLICLKATGNPLSFYGFFLAFMVLFFATGLGNASTFQMIPAIIAKVVDRNMPRAALEKKRHEAEKETAAITGFTAAIAAYFFFFIPASFAICKAYGYGPEPALWMFLAFYVLCLLITWFFYTRKDALLYHEGQNSKRR</sequence>
<feature type="transmembrane region" description="Helical" evidence="7">
    <location>
        <begin position="101"/>
        <end position="121"/>
    </location>
</feature>
<dbReference type="InterPro" id="IPR044772">
    <property type="entry name" value="NO3_transporter"/>
</dbReference>
<feature type="transmembrane region" description="Helical" evidence="7">
    <location>
        <begin position="35"/>
        <end position="52"/>
    </location>
</feature>
<keyword evidence="3 7" id="KW-0812">Transmembrane</keyword>
<dbReference type="STRING" id="1902579.BHV28_10570"/>
<proteinExistence type="inferred from homology"/>
<comment type="subcellular location">
    <subcellularLocation>
        <location evidence="1">Membrane</location>
        <topology evidence="1">Multi-pass membrane protein</topology>
    </subcellularLocation>
</comment>
<dbReference type="InterPro" id="IPR036259">
    <property type="entry name" value="MFS_trans_sf"/>
</dbReference>
<reference evidence="9 10" key="1">
    <citation type="journal article" date="2010" name="Science">
        <title>Genomic comparison of the ants Camponotus floridanus and Harpegnathos saltator.</title>
        <authorList>
            <person name="Bonasio R."/>
            <person name="Zhang G."/>
            <person name="Ye C."/>
            <person name="Mutti N.S."/>
            <person name="Fang X."/>
            <person name="Qin N."/>
            <person name="Donahue G."/>
            <person name="Yang P."/>
            <person name="Li Q."/>
            <person name="Li C."/>
            <person name="Zhang P."/>
            <person name="Huang Z."/>
            <person name="Berger S.L."/>
            <person name="Reinberg D."/>
            <person name="Wang J."/>
            <person name="Liebig J."/>
        </authorList>
    </citation>
    <scope>NUCLEOTIDE SEQUENCE [LARGE SCALE GENOMIC DNA]</scope>
    <source>
        <strain evidence="9 10">Hsal</strain>
    </source>
</reference>
<dbReference type="AlphaFoldDB" id="A0A1U9JV39"/>
<dbReference type="PANTHER" id="PTHR23515">
    <property type="entry name" value="HIGH-AFFINITY NITRATE TRANSPORTER 2.3"/>
    <property type="match status" value="1"/>
</dbReference>
<feature type="transmembrane region" description="Helical" evidence="7">
    <location>
        <begin position="72"/>
        <end position="89"/>
    </location>
</feature>
<dbReference type="Gene3D" id="1.20.1250.20">
    <property type="entry name" value="MFS general substrate transporter like domains"/>
    <property type="match status" value="1"/>
</dbReference>